<sequence>MAAVEVGFPAVSRWIAADDDGEAFVIRKFDRLAARNLLYLQARMLALQGRLAQWGVPIQEEQGPKVPMETREKMKKHIDLHEELRKTIKEYR</sequence>
<evidence type="ECO:0000313" key="2">
    <source>
        <dbReference type="Proteomes" id="UP000515153"/>
    </source>
</evidence>
<feature type="domain" description="DUF6594" evidence="1">
    <location>
        <begin position="8"/>
        <end position="91"/>
    </location>
</feature>
<name>A0A6P8AVM8_PYRGI</name>
<dbReference type="RefSeq" id="XP_030978950.1">
    <property type="nucleotide sequence ID" value="XM_031128495.1"/>
</dbReference>
<accession>A0A6P8AVM8</accession>
<keyword evidence="2" id="KW-1185">Reference proteome</keyword>
<dbReference type="InterPro" id="IPR046529">
    <property type="entry name" value="DUF6594"/>
</dbReference>
<organism evidence="2 3">
    <name type="scientific">Pyricularia grisea</name>
    <name type="common">Crabgrass-specific blast fungus</name>
    <name type="synonym">Magnaporthe grisea</name>
    <dbReference type="NCBI Taxonomy" id="148305"/>
    <lineage>
        <taxon>Eukaryota</taxon>
        <taxon>Fungi</taxon>
        <taxon>Dikarya</taxon>
        <taxon>Ascomycota</taxon>
        <taxon>Pezizomycotina</taxon>
        <taxon>Sordariomycetes</taxon>
        <taxon>Sordariomycetidae</taxon>
        <taxon>Magnaporthales</taxon>
        <taxon>Pyriculariaceae</taxon>
        <taxon>Pyricularia</taxon>
    </lineage>
</organism>
<reference evidence="3" key="2">
    <citation type="submission" date="2019-10" db="EMBL/GenBank/DDBJ databases">
        <authorList>
            <consortium name="NCBI Genome Project"/>
        </authorList>
    </citation>
    <scope>NUCLEOTIDE SEQUENCE</scope>
    <source>
        <strain evidence="3">NI907</strain>
    </source>
</reference>
<proteinExistence type="predicted"/>
<reference evidence="3" key="3">
    <citation type="submission" date="2025-08" db="UniProtKB">
        <authorList>
            <consortium name="RefSeq"/>
        </authorList>
    </citation>
    <scope>IDENTIFICATION</scope>
    <source>
        <strain evidence="3">NI907</strain>
    </source>
</reference>
<protein>
    <recommendedName>
        <fullName evidence="1">DUF6594 domain-containing protein</fullName>
    </recommendedName>
</protein>
<evidence type="ECO:0000259" key="1">
    <source>
        <dbReference type="Pfam" id="PF20237"/>
    </source>
</evidence>
<dbReference type="KEGG" id="pgri:PgNI_08498"/>
<gene>
    <name evidence="3" type="ORF">PgNI_08498</name>
</gene>
<dbReference type="Proteomes" id="UP000515153">
    <property type="component" value="Chromosome V"/>
</dbReference>
<dbReference type="GeneID" id="41963403"/>
<reference evidence="2 3" key="1">
    <citation type="journal article" date="2019" name="Mol. Biol. Evol.">
        <title>Blast fungal genomes show frequent chromosomal changes, gene gains and losses, and effector gene turnover.</title>
        <authorList>
            <person name="Gomez Luciano L.B."/>
            <person name="Jason Tsai I."/>
            <person name="Chuma I."/>
            <person name="Tosa Y."/>
            <person name="Chen Y.H."/>
            <person name="Li J.Y."/>
            <person name="Li M.Y."/>
            <person name="Jade Lu M.Y."/>
            <person name="Nakayashiki H."/>
            <person name="Li W.H."/>
        </authorList>
    </citation>
    <scope>NUCLEOTIDE SEQUENCE [LARGE SCALE GENOMIC DNA]</scope>
    <source>
        <strain evidence="2 3">NI907</strain>
    </source>
</reference>
<dbReference type="Pfam" id="PF20237">
    <property type="entry name" value="DUF6594"/>
    <property type="match status" value="1"/>
</dbReference>
<evidence type="ECO:0000313" key="3">
    <source>
        <dbReference type="RefSeq" id="XP_030978950.1"/>
    </source>
</evidence>
<dbReference type="AlphaFoldDB" id="A0A6P8AVM8"/>